<comment type="caution">
    <text evidence="2">The sequence shown here is derived from an EMBL/GenBank/DDBJ whole genome shotgun (WGS) entry which is preliminary data.</text>
</comment>
<evidence type="ECO:0000313" key="3">
    <source>
        <dbReference type="Proteomes" id="UP001501510"/>
    </source>
</evidence>
<keyword evidence="3" id="KW-1185">Reference proteome</keyword>
<organism evidence="2 3">
    <name type="scientific">Clostridium oceanicum</name>
    <dbReference type="NCBI Taxonomy" id="1543"/>
    <lineage>
        <taxon>Bacteria</taxon>
        <taxon>Bacillati</taxon>
        <taxon>Bacillota</taxon>
        <taxon>Clostridia</taxon>
        <taxon>Eubacteriales</taxon>
        <taxon>Clostridiaceae</taxon>
        <taxon>Clostridium</taxon>
    </lineage>
</organism>
<accession>A0ABP3UFR2</accession>
<reference evidence="3" key="1">
    <citation type="journal article" date="2019" name="Int. J. Syst. Evol. Microbiol.">
        <title>The Global Catalogue of Microorganisms (GCM) 10K type strain sequencing project: providing services to taxonomists for standard genome sequencing and annotation.</title>
        <authorList>
            <consortium name="The Broad Institute Genomics Platform"/>
            <consortium name="The Broad Institute Genome Sequencing Center for Infectious Disease"/>
            <person name="Wu L."/>
            <person name="Ma J."/>
        </authorList>
    </citation>
    <scope>NUCLEOTIDE SEQUENCE [LARGE SCALE GENOMIC DNA]</scope>
    <source>
        <strain evidence="3">JCM 1407</strain>
    </source>
</reference>
<protein>
    <submittedName>
        <fullName evidence="2">Uncharacterized protein</fullName>
    </submittedName>
</protein>
<keyword evidence="1" id="KW-1133">Transmembrane helix</keyword>
<name>A0ABP3UFR2_9CLOT</name>
<evidence type="ECO:0000313" key="2">
    <source>
        <dbReference type="EMBL" id="GAA0732853.1"/>
    </source>
</evidence>
<evidence type="ECO:0000256" key="1">
    <source>
        <dbReference type="SAM" id="Phobius"/>
    </source>
</evidence>
<feature type="transmembrane region" description="Helical" evidence="1">
    <location>
        <begin position="15"/>
        <end position="40"/>
    </location>
</feature>
<gene>
    <name evidence="2" type="ORF">GCM10008906_03010</name>
</gene>
<proteinExistence type="predicted"/>
<keyword evidence="1" id="KW-0472">Membrane</keyword>
<dbReference type="Proteomes" id="UP001501510">
    <property type="component" value="Unassembled WGS sequence"/>
</dbReference>
<dbReference type="EMBL" id="BAAACG010000001">
    <property type="protein sequence ID" value="GAA0732853.1"/>
    <property type="molecule type" value="Genomic_DNA"/>
</dbReference>
<sequence>MVIMVLYILLELYRVINYILVCEIIVAIARAIVFAIIIFIGTYKIKKILYD</sequence>
<keyword evidence="1" id="KW-0812">Transmembrane</keyword>